<sequence>MKLDLIVAEIGSTTTVVNGFTGLNSPNPTLVGQGQGPTTVEQGDVTRGLEMALEDLADNINVSSVDYNEMLATSSAAGGLKMTVHGLVYEMTARAAKEAALGAGAVIKDITSGKLSQRDVKNIKEINPNIILLAGGVDFGEEETTLQNAYTLSKVPIDIPFIYGGNKKLTEEIVEIFEKEGKTIKPIENVYPAIDELNIEPARKVIQEIFEQHITKGPGMSSIRQMVNSKIVPTPGAVMMGAKALYEEIGDLMVVDVGGATTDVHSVTEGSEELSRFRISPEPLAKRTVEGDLGVYVNSQNIVNMIGQEKISEITNIDKEKLRENILPIPKTAEQKKISLALTEKAVDVAVKRHVGKLKTLYGPSGRYKVVEGKDLTQVKWIIGTGGALTRLGNGKQTLEKAKINIKGDLLLPKEGATPLLDNHYNLGVLGIMSAKYPKESIQLMKKSLEL</sequence>
<dbReference type="NCBIfam" id="NF040744">
    <property type="entry name" value="ornith_Or-4"/>
    <property type="match status" value="1"/>
</dbReference>
<name>A0AAU7VM37_9FIRM</name>
<dbReference type="EMBL" id="CP158367">
    <property type="protein sequence ID" value="XBX75105.1"/>
    <property type="molecule type" value="Genomic_DNA"/>
</dbReference>
<gene>
    <name evidence="1" type="ORF">PRVXT_000211</name>
</gene>
<dbReference type="PIRSF" id="PIRSF004729">
    <property type="entry name" value="MutL"/>
    <property type="match status" value="1"/>
</dbReference>
<accession>A0AAU7VM37</accession>
<dbReference type="AlphaFoldDB" id="A0AAU7VM37"/>
<reference evidence="1" key="1">
    <citation type="journal article" date="2013" name="Extremophiles">
        <title>Proteinivorax tanatarense gen. nov., sp. nov., an anaerobic, haloalkaliphilic, proteolytic bacterium isolated from a decaying algal bloom, and proposal of Proteinivoraceae fam. nov.</title>
        <authorList>
            <person name="Kevbrin V."/>
            <person name="Boltyanskaya Y."/>
            <person name="Zhilina T."/>
            <person name="Kolganova T."/>
            <person name="Lavrentjeva E."/>
            <person name="Kuznetsov B."/>
        </authorList>
    </citation>
    <scope>NUCLEOTIDE SEQUENCE</scope>
    <source>
        <strain evidence="1">Z-910T</strain>
    </source>
</reference>
<dbReference type="Pfam" id="PF13941">
    <property type="entry name" value="MutL"/>
    <property type="match status" value="1"/>
</dbReference>
<dbReference type="RefSeq" id="WP_350343852.1">
    <property type="nucleotide sequence ID" value="NZ_CP158367.1"/>
</dbReference>
<evidence type="ECO:0000313" key="1">
    <source>
        <dbReference type="EMBL" id="XBX75105.1"/>
    </source>
</evidence>
<dbReference type="NCBIfam" id="TIGR01319">
    <property type="entry name" value="glmL_fam"/>
    <property type="match status" value="1"/>
</dbReference>
<dbReference type="InterPro" id="IPR006230">
    <property type="entry name" value="MutL"/>
</dbReference>
<protein>
    <submittedName>
        <fullName evidence="1">GlmL-related ornithine degradation protein</fullName>
    </submittedName>
</protein>
<proteinExistence type="predicted"/>
<reference evidence="1" key="2">
    <citation type="submission" date="2024-06" db="EMBL/GenBank/DDBJ databases">
        <authorList>
            <person name="Petrova K.O."/>
            <person name="Toshchakov S.V."/>
            <person name="Boltjanskaja Y.V."/>
            <person name="Kevbrin V."/>
        </authorList>
    </citation>
    <scope>NUCLEOTIDE SEQUENCE</scope>
    <source>
        <strain evidence="1">Z-910T</strain>
    </source>
</reference>
<organism evidence="1">
    <name type="scientific">Proteinivorax tanatarense</name>
    <dbReference type="NCBI Taxonomy" id="1260629"/>
    <lineage>
        <taxon>Bacteria</taxon>
        <taxon>Bacillati</taxon>
        <taxon>Bacillota</taxon>
        <taxon>Clostridia</taxon>
        <taxon>Eubacteriales</taxon>
        <taxon>Proteinivoracaceae</taxon>
        <taxon>Proteinivorax</taxon>
    </lineage>
</organism>